<dbReference type="GO" id="GO:0046872">
    <property type="term" value="F:metal ion binding"/>
    <property type="evidence" value="ECO:0007669"/>
    <property type="project" value="InterPro"/>
</dbReference>
<protein>
    <recommendedName>
        <fullName evidence="3">Mitochondrial processing peptidase alpha subunit</fullName>
    </recommendedName>
</protein>
<dbReference type="SUPFAM" id="SSF63411">
    <property type="entry name" value="LuxS/MPP-like metallohydrolase"/>
    <property type="match status" value="1"/>
</dbReference>
<dbReference type="EMBL" id="JAVYJV010000012">
    <property type="protein sequence ID" value="KAK4357419.1"/>
    <property type="molecule type" value="Genomic_DNA"/>
</dbReference>
<keyword evidence="2" id="KW-1185">Reference proteome</keyword>
<accession>A0AAE1RRW2</accession>
<proteinExistence type="predicted"/>
<dbReference type="Proteomes" id="UP001291623">
    <property type="component" value="Unassembled WGS sequence"/>
</dbReference>
<evidence type="ECO:0000313" key="2">
    <source>
        <dbReference type="Proteomes" id="UP001291623"/>
    </source>
</evidence>
<dbReference type="PANTHER" id="PTHR11851">
    <property type="entry name" value="METALLOPROTEASE"/>
    <property type="match status" value="1"/>
</dbReference>
<name>A0AAE1RRW2_9SOLA</name>
<dbReference type="AlphaFoldDB" id="A0AAE1RRW2"/>
<sequence length="205" mass="22288">MNAYTHSSHPPHIHHVQSRIKVRGGSRVLARFSSSTAVATKPSGGLFSWLTGDGSDSLPPLDFPLKNVQLPPPLPDYVEPGKTKITTLTNGLKIASETSALEKVKAEIDEYSKNPQHFLLKAVHSASYSGPYGTSLAATVNRLNSIVLEEFVAENYTARIVLSASGVEHEELLKVAEPLLSDLPKMTHLALAFEVPGGWLRKRTQ</sequence>
<dbReference type="GO" id="GO:0005739">
    <property type="term" value="C:mitochondrion"/>
    <property type="evidence" value="ECO:0007669"/>
    <property type="project" value="TreeGrafter"/>
</dbReference>
<evidence type="ECO:0008006" key="3">
    <source>
        <dbReference type="Google" id="ProtNLM"/>
    </source>
</evidence>
<dbReference type="InterPro" id="IPR011249">
    <property type="entry name" value="Metalloenz_LuxS/M16"/>
</dbReference>
<reference evidence="1" key="1">
    <citation type="submission" date="2023-12" db="EMBL/GenBank/DDBJ databases">
        <title>Genome assembly of Anisodus tanguticus.</title>
        <authorList>
            <person name="Wang Y.-J."/>
        </authorList>
    </citation>
    <scope>NUCLEOTIDE SEQUENCE</scope>
    <source>
        <strain evidence="1">KB-2021</strain>
        <tissue evidence="1">Leaf</tissue>
    </source>
</reference>
<evidence type="ECO:0000313" key="1">
    <source>
        <dbReference type="EMBL" id="KAK4357419.1"/>
    </source>
</evidence>
<comment type="caution">
    <text evidence="1">The sequence shown here is derived from an EMBL/GenBank/DDBJ whole genome shotgun (WGS) entry which is preliminary data.</text>
</comment>
<dbReference type="InterPro" id="IPR050361">
    <property type="entry name" value="MPP/UQCRC_Complex"/>
</dbReference>
<organism evidence="1 2">
    <name type="scientific">Anisodus tanguticus</name>
    <dbReference type="NCBI Taxonomy" id="243964"/>
    <lineage>
        <taxon>Eukaryota</taxon>
        <taxon>Viridiplantae</taxon>
        <taxon>Streptophyta</taxon>
        <taxon>Embryophyta</taxon>
        <taxon>Tracheophyta</taxon>
        <taxon>Spermatophyta</taxon>
        <taxon>Magnoliopsida</taxon>
        <taxon>eudicotyledons</taxon>
        <taxon>Gunneridae</taxon>
        <taxon>Pentapetalae</taxon>
        <taxon>asterids</taxon>
        <taxon>lamiids</taxon>
        <taxon>Solanales</taxon>
        <taxon>Solanaceae</taxon>
        <taxon>Solanoideae</taxon>
        <taxon>Hyoscyameae</taxon>
        <taxon>Anisodus</taxon>
    </lineage>
</organism>
<dbReference type="Gene3D" id="3.30.830.10">
    <property type="entry name" value="Metalloenzyme, LuxS/M16 peptidase-like"/>
    <property type="match status" value="1"/>
</dbReference>
<gene>
    <name evidence="1" type="ORF">RND71_023029</name>
</gene>
<dbReference type="PANTHER" id="PTHR11851:SF190">
    <property type="entry name" value="MITOCHONDRIAL-PROCESSING PEPTIDASE SUBUNIT ALPHA"/>
    <property type="match status" value="1"/>
</dbReference>